<gene>
    <name evidence="3" type="ORF">H9811_02405</name>
</gene>
<reference evidence="3" key="1">
    <citation type="journal article" date="2021" name="PeerJ">
        <title>Extensive microbial diversity within the chicken gut microbiome revealed by metagenomics and culture.</title>
        <authorList>
            <person name="Gilroy R."/>
            <person name="Ravi A."/>
            <person name="Getino M."/>
            <person name="Pursley I."/>
            <person name="Horton D.L."/>
            <person name="Alikhan N.F."/>
            <person name="Baker D."/>
            <person name="Gharbi K."/>
            <person name="Hall N."/>
            <person name="Watson M."/>
            <person name="Adriaenssens E.M."/>
            <person name="Foster-Nyarko E."/>
            <person name="Jarju S."/>
            <person name="Secka A."/>
            <person name="Antonio M."/>
            <person name="Oren A."/>
            <person name="Chaudhuri R.R."/>
            <person name="La Ragione R."/>
            <person name="Hildebrand F."/>
            <person name="Pallen M.J."/>
        </authorList>
    </citation>
    <scope>NUCLEOTIDE SEQUENCE</scope>
    <source>
        <strain evidence="3">ChiSxjej1B13-11774</strain>
    </source>
</reference>
<feature type="compositionally biased region" description="Pro residues" evidence="1">
    <location>
        <begin position="127"/>
        <end position="137"/>
    </location>
</feature>
<comment type="caution">
    <text evidence="3">The sequence shown here is derived from an EMBL/GenBank/DDBJ whole genome shotgun (WGS) entry which is preliminary data.</text>
</comment>
<evidence type="ECO:0000256" key="1">
    <source>
        <dbReference type="SAM" id="MobiDB-lite"/>
    </source>
</evidence>
<evidence type="ECO:0000313" key="4">
    <source>
        <dbReference type="Proteomes" id="UP000824048"/>
    </source>
</evidence>
<accession>A0A9D2J9G5</accession>
<dbReference type="Pfam" id="PF20378">
    <property type="entry name" value="DUF6673"/>
    <property type="match status" value="1"/>
</dbReference>
<name>A0A9D2J9G5_9FIRM</name>
<dbReference type="AlphaFoldDB" id="A0A9D2J9G5"/>
<dbReference type="Proteomes" id="UP000824048">
    <property type="component" value="Unassembled WGS sequence"/>
</dbReference>
<protein>
    <recommendedName>
        <fullName evidence="2">DUF6673 domain-containing protein</fullName>
    </recommendedName>
</protein>
<evidence type="ECO:0000259" key="2">
    <source>
        <dbReference type="Pfam" id="PF20378"/>
    </source>
</evidence>
<reference evidence="3" key="2">
    <citation type="submission" date="2021-04" db="EMBL/GenBank/DDBJ databases">
        <authorList>
            <person name="Gilroy R."/>
        </authorList>
    </citation>
    <scope>NUCLEOTIDE SEQUENCE</scope>
    <source>
        <strain evidence="3">ChiSxjej1B13-11774</strain>
    </source>
</reference>
<dbReference type="EMBL" id="DXBP01000018">
    <property type="protein sequence ID" value="HIZ41393.1"/>
    <property type="molecule type" value="Genomic_DNA"/>
</dbReference>
<proteinExistence type="predicted"/>
<feature type="domain" description="DUF6673" evidence="2">
    <location>
        <begin position="1"/>
        <end position="99"/>
    </location>
</feature>
<sequence>MKIRNQDFDFDVLNATDADRFQQAVNELQATAAAVPKASGLGDIIRANCAAIDNFLADLLGEDYDIRLNINTNNLRQLQAIYYEFLDVCTAAQNEIQAMRTVGTVAGMDVKAQAASAARQAAQTLPAPAPAPAPVPKAAPVDFSKMNRAQRRAYVKALAGRK</sequence>
<dbReference type="InterPro" id="IPR046655">
    <property type="entry name" value="DUF6673"/>
</dbReference>
<feature type="region of interest" description="Disordered" evidence="1">
    <location>
        <begin position="121"/>
        <end position="142"/>
    </location>
</feature>
<evidence type="ECO:0000313" key="3">
    <source>
        <dbReference type="EMBL" id="HIZ41393.1"/>
    </source>
</evidence>
<organism evidence="3 4">
    <name type="scientific">Candidatus Gemmiger excrementigallinarum</name>
    <dbReference type="NCBI Taxonomy" id="2838609"/>
    <lineage>
        <taxon>Bacteria</taxon>
        <taxon>Bacillati</taxon>
        <taxon>Bacillota</taxon>
        <taxon>Clostridia</taxon>
        <taxon>Eubacteriales</taxon>
        <taxon>Gemmiger</taxon>
    </lineage>
</organism>